<feature type="domain" description="Piezo TM25-28" evidence="2">
    <location>
        <begin position="11"/>
        <end position="74"/>
    </location>
</feature>
<feature type="non-terminal residue" evidence="3">
    <location>
        <position position="74"/>
    </location>
</feature>
<feature type="compositionally biased region" description="Basic and acidic residues" evidence="1">
    <location>
        <begin position="9"/>
        <end position="18"/>
    </location>
</feature>
<sequence length="74" mass="8984">MLSLTQDSFHTDGPETKKGQQRKKWWRPWVNHTSMVRSGDYYLFETDSEEEEEKKEEEEEEKKEEELPDKSAFQ</sequence>
<dbReference type="EMBL" id="VOFY01001128">
    <property type="protein sequence ID" value="KAA8578105.1"/>
    <property type="molecule type" value="Genomic_DNA"/>
</dbReference>
<feature type="region of interest" description="Disordered" evidence="1">
    <location>
        <begin position="40"/>
        <end position="74"/>
    </location>
</feature>
<name>A0A5J5CA59_9PERO</name>
<feature type="region of interest" description="Disordered" evidence="1">
    <location>
        <begin position="1"/>
        <end position="24"/>
    </location>
</feature>
<dbReference type="Pfam" id="PF15917">
    <property type="entry name" value="Piezo_TM25-28"/>
    <property type="match status" value="1"/>
</dbReference>
<evidence type="ECO:0000259" key="2">
    <source>
        <dbReference type="Pfam" id="PF15917"/>
    </source>
</evidence>
<evidence type="ECO:0000313" key="4">
    <source>
        <dbReference type="Proteomes" id="UP000327493"/>
    </source>
</evidence>
<comment type="caution">
    <text evidence="3">The sequence shown here is derived from an EMBL/GenBank/DDBJ whole genome shotgun (WGS) entry which is preliminary data.</text>
</comment>
<evidence type="ECO:0000256" key="1">
    <source>
        <dbReference type="SAM" id="MobiDB-lite"/>
    </source>
</evidence>
<gene>
    <name evidence="3" type="ORF">FQN60_002570</name>
</gene>
<evidence type="ECO:0000313" key="3">
    <source>
        <dbReference type="EMBL" id="KAA8578105.1"/>
    </source>
</evidence>
<dbReference type="GO" id="GO:0008381">
    <property type="term" value="F:mechanosensitive monoatomic ion channel activity"/>
    <property type="evidence" value="ECO:0007669"/>
    <property type="project" value="InterPro"/>
</dbReference>
<dbReference type="Proteomes" id="UP000327493">
    <property type="component" value="Unassembled WGS sequence"/>
</dbReference>
<protein>
    <recommendedName>
        <fullName evidence="2">Piezo TM25-28 domain-containing protein</fullName>
    </recommendedName>
</protein>
<dbReference type="GO" id="GO:0016020">
    <property type="term" value="C:membrane"/>
    <property type="evidence" value="ECO:0007669"/>
    <property type="project" value="InterPro"/>
</dbReference>
<dbReference type="InterPro" id="IPR027272">
    <property type="entry name" value="Piezo"/>
</dbReference>
<dbReference type="AlphaFoldDB" id="A0A5J5CA59"/>
<dbReference type="InterPro" id="IPR031805">
    <property type="entry name" value="Piezo_TM25-28"/>
</dbReference>
<proteinExistence type="predicted"/>
<dbReference type="PANTHER" id="PTHR47049">
    <property type="entry name" value="PIEZO-TYPE MECHANOSENSITIVE ION CHANNEL HOMOLOG"/>
    <property type="match status" value="1"/>
</dbReference>
<accession>A0A5J5CA59</accession>
<feature type="compositionally biased region" description="Basic and acidic residues" evidence="1">
    <location>
        <begin position="64"/>
        <end position="74"/>
    </location>
</feature>
<reference evidence="3 4" key="1">
    <citation type="submission" date="2019-08" db="EMBL/GenBank/DDBJ databases">
        <title>A chromosome-level genome assembly, high-density linkage maps, and genome scans reveal the genomic architecture of hybrid incompatibilities underlying speciation via character displacement in darters (Percidae: Etheostominae).</title>
        <authorList>
            <person name="Moran R.L."/>
            <person name="Catchen J.M."/>
            <person name="Fuller R.C."/>
        </authorList>
    </citation>
    <scope>NUCLEOTIDE SEQUENCE [LARGE SCALE GENOMIC DNA]</scope>
    <source>
        <strain evidence="3">EspeVRDwgs_2016</strain>
        <tissue evidence="3">Muscle</tissue>
    </source>
</reference>
<dbReference type="PANTHER" id="PTHR47049:SF2">
    <property type="entry name" value="PIEZO-TYPE MECHANOSENSITIVE ION CHANNEL HOMOLOG"/>
    <property type="match status" value="1"/>
</dbReference>
<organism evidence="3 4">
    <name type="scientific">Etheostoma spectabile</name>
    <name type="common">orangethroat darter</name>
    <dbReference type="NCBI Taxonomy" id="54343"/>
    <lineage>
        <taxon>Eukaryota</taxon>
        <taxon>Metazoa</taxon>
        <taxon>Chordata</taxon>
        <taxon>Craniata</taxon>
        <taxon>Vertebrata</taxon>
        <taxon>Euteleostomi</taxon>
        <taxon>Actinopterygii</taxon>
        <taxon>Neopterygii</taxon>
        <taxon>Teleostei</taxon>
        <taxon>Neoteleostei</taxon>
        <taxon>Acanthomorphata</taxon>
        <taxon>Eupercaria</taxon>
        <taxon>Perciformes</taxon>
        <taxon>Percoidei</taxon>
        <taxon>Percidae</taxon>
        <taxon>Etheostomatinae</taxon>
        <taxon>Etheostoma</taxon>
    </lineage>
</organism>
<keyword evidence="4" id="KW-1185">Reference proteome</keyword>
<feature type="compositionally biased region" description="Acidic residues" evidence="1">
    <location>
        <begin position="46"/>
        <end position="63"/>
    </location>
</feature>